<gene>
    <name evidence="2" type="ORF">FKW44_019422</name>
</gene>
<keyword evidence="3" id="KW-1185">Reference proteome</keyword>
<feature type="compositionally biased region" description="Low complexity" evidence="1">
    <location>
        <begin position="99"/>
        <end position="112"/>
    </location>
</feature>
<dbReference type="EMBL" id="CP045902">
    <property type="protein sequence ID" value="QQP38750.1"/>
    <property type="molecule type" value="Genomic_DNA"/>
</dbReference>
<feature type="region of interest" description="Disordered" evidence="1">
    <location>
        <begin position="1"/>
        <end position="70"/>
    </location>
</feature>
<evidence type="ECO:0000256" key="1">
    <source>
        <dbReference type="SAM" id="MobiDB-lite"/>
    </source>
</evidence>
<evidence type="ECO:0000313" key="3">
    <source>
        <dbReference type="Proteomes" id="UP000595437"/>
    </source>
</evidence>
<reference evidence="3" key="1">
    <citation type="submission" date="2021-01" db="EMBL/GenBank/DDBJ databases">
        <title>Caligus Genome Assembly.</title>
        <authorList>
            <person name="Gallardo-Escarate C."/>
        </authorList>
    </citation>
    <scope>NUCLEOTIDE SEQUENCE [LARGE SCALE GENOMIC DNA]</scope>
</reference>
<dbReference type="OrthoDB" id="7465105at2759"/>
<sequence length="243" mass="26955">MKKRKAEEEEEEDVVDDDNSPLEQSESYPTWTTHETHDDRLMEGLLEEQEEDMEDEEEEEEVCECPPASSAGSALLWIEEIVRDHDNFGTHENEDSLDASSTAAAVAAGTAAPTCQGGGPSSLPSHKRKSGEPPASRHALESECPPLHKKPCVETHGTLRRKWDPRARSSPSSNPSPTPPPENPPSPRELQAWLATFGAWNGAERLLALDSLIDSCDPSQVRHMMQVIEPQFQRDFISLLPKE</sequence>
<organism evidence="2 3">
    <name type="scientific">Caligus rogercresseyi</name>
    <name type="common">Sea louse</name>
    <dbReference type="NCBI Taxonomy" id="217165"/>
    <lineage>
        <taxon>Eukaryota</taxon>
        <taxon>Metazoa</taxon>
        <taxon>Ecdysozoa</taxon>
        <taxon>Arthropoda</taxon>
        <taxon>Crustacea</taxon>
        <taxon>Multicrustacea</taxon>
        <taxon>Hexanauplia</taxon>
        <taxon>Copepoda</taxon>
        <taxon>Siphonostomatoida</taxon>
        <taxon>Caligidae</taxon>
        <taxon>Caligus</taxon>
    </lineage>
</organism>
<proteinExistence type="predicted"/>
<evidence type="ECO:0000313" key="2">
    <source>
        <dbReference type="EMBL" id="QQP38750.1"/>
    </source>
</evidence>
<feature type="compositionally biased region" description="Acidic residues" evidence="1">
    <location>
        <begin position="8"/>
        <end position="20"/>
    </location>
</feature>
<dbReference type="AlphaFoldDB" id="A0A7T8GVT2"/>
<feature type="non-terminal residue" evidence="2">
    <location>
        <position position="243"/>
    </location>
</feature>
<feature type="compositionally biased region" description="Polar residues" evidence="1">
    <location>
        <begin position="21"/>
        <end position="33"/>
    </location>
</feature>
<dbReference type="Proteomes" id="UP000595437">
    <property type="component" value="Chromosome 13"/>
</dbReference>
<protein>
    <submittedName>
        <fullName evidence="2">Uncharacterized protein</fullName>
    </submittedName>
</protein>
<name>A0A7T8GVT2_CALRO</name>
<feature type="compositionally biased region" description="Acidic residues" evidence="1">
    <location>
        <begin position="45"/>
        <end position="63"/>
    </location>
</feature>
<feature type="compositionally biased region" description="Pro residues" evidence="1">
    <location>
        <begin position="174"/>
        <end position="187"/>
    </location>
</feature>
<accession>A0A7T8GVT2</accession>
<feature type="region of interest" description="Disordered" evidence="1">
    <location>
        <begin position="86"/>
        <end position="189"/>
    </location>
</feature>